<name>A0A9Q1F7I2_SYNKA</name>
<dbReference type="OrthoDB" id="8960516at2759"/>
<sequence length="174" mass="19208">MVPSPLGERESCGQRCPAVGYKRRTTAARCCHSHQLSRSYGEQDCAAATKETVFRDVQTSKTLALQGEGRYSFQISLLWDPLTRPAAAPKTPAKLPKYNGTMQLEPYLSQVQLAAWHSGRSNEEAATHQALALEGRVLQVLLYLASAEQRNLQALTMALEWRFGRLSVTRAGSS</sequence>
<comment type="caution">
    <text evidence="1">The sequence shown here is derived from an EMBL/GenBank/DDBJ whole genome shotgun (WGS) entry which is preliminary data.</text>
</comment>
<proteinExistence type="predicted"/>
<evidence type="ECO:0000313" key="2">
    <source>
        <dbReference type="Proteomes" id="UP001152622"/>
    </source>
</evidence>
<organism evidence="1 2">
    <name type="scientific">Synaphobranchus kaupii</name>
    <name type="common">Kaup's arrowtooth eel</name>
    <dbReference type="NCBI Taxonomy" id="118154"/>
    <lineage>
        <taxon>Eukaryota</taxon>
        <taxon>Metazoa</taxon>
        <taxon>Chordata</taxon>
        <taxon>Craniata</taxon>
        <taxon>Vertebrata</taxon>
        <taxon>Euteleostomi</taxon>
        <taxon>Actinopterygii</taxon>
        <taxon>Neopterygii</taxon>
        <taxon>Teleostei</taxon>
        <taxon>Anguilliformes</taxon>
        <taxon>Synaphobranchidae</taxon>
        <taxon>Synaphobranchus</taxon>
    </lineage>
</organism>
<gene>
    <name evidence="1" type="ORF">SKAU_G00241280</name>
</gene>
<protein>
    <submittedName>
        <fullName evidence="1">Uncharacterized protein</fullName>
    </submittedName>
</protein>
<accession>A0A9Q1F7I2</accession>
<reference evidence="1" key="1">
    <citation type="journal article" date="2023" name="Science">
        <title>Genome structures resolve the early diversification of teleost fishes.</title>
        <authorList>
            <person name="Parey E."/>
            <person name="Louis A."/>
            <person name="Montfort J."/>
            <person name="Bouchez O."/>
            <person name="Roques C."/>
            <person name="Iampietro C."/>
            <person name="Lluch J."/>
            <person name="Castinel A."/>
            <person name="Donnadieu C."/>
            <person name="Desvignes T."/>
            <person name="Floi Bucao C."/>
            <person name="Jouanno E."/>
            <person name="Wen M."/>
            <person name="Mejri S."/>
            <person name="Dirks R."/>
            <person name="Jansen H."/>
            <person name="Henkel C."/>
            <person name="Chen W.J."/>
            <person name="Zahm M."/>
            <person name="Cabau C."/>
            <person name="Klopp C."/>
            <person name="Thompson A.W."/>
            <person name="Robinson-Rechavi M."/>
            <person name="Braasch I."/>
            <person name="Lecointre G."/>
            <person name="Bobe J."/>
            <person name="Postlethwait J.H."/>
            <person name="Berthelot C."/>
            <person name="Roest Crollius H."/>
            <person name="Guiguen Y."/>
        </authorList>
    </citation>
    <scope>NUCLEOTIDE SEQUENCE</scope>
    <source>
        <strain evidence="1">WJC10195</strain>
    </source>
</reference>
<dbReference type="EMBL" id="JAINUF010000008">
    <property type="protein sequence ID" value="KAJ8352652.1"/>
    <property type="molecule type" value="Genomic_DNA"/>
</dbReference>
<evidence type="ECO:0000313" key="1">
    <source>
        <dbReference type="EMBL" id="KAJ8352652.1"/>
    </source>
</evidence>
<dbReference type="Proteomes" id="UP001152622">
    <property type="component" value="Chromosome 8"/>
</dbReference>
<keyword evidence="2" id="KW-1185">Reference proteome</keyword>
<dbReference type="AlphaFoldDB" id="A0A9Q1F7I2"/>